<proteinExistence type="inferred from homology"/>
<dbReference type="EMBL" id="JBHMDG010000040">
    <property type="protein sequence ID" value="MFB9315718.1"/>
    <property type="molecule type" value="Genomic_DNA"/>
</dbReference>
<dbReference type="PANTHER" id="PTHR18964:SF173">
    <property type="entry name" value="GLUCOKINASE"/>
    <property type="match status" value="1"/>
</dbReference>
<gene>
    <name evidence="2" type="ORF">ACFFRI_21925</name>
</gene>
<sequence length="411" mass="41899">MPKTLPAPSAEVVAPAPVLLPVAVPPGGGDLLQLMLDGQPRTRADLIELTGLARSTVAGRIECLLSVGLLLPSGQSRSTGGRPPTRFAFNPRAKLVLAADFGVTHGRAALTDLTATVLAEEVADLDIAAGPEPTLGWLIEAADRLLAQVGRSRADLAGVGIGLPGPVEHQTGRPAKPPIMPGWDGFGVAEWVGNRIGAPVLVDNDVNLMALGEHSVVYPHVEHLVFVKVATGIGAGIISGRRLHRGAQGSAGDLGHVQSPRGGDALCSCGNHGCLEAIASARAIALQLDPDHLGVADASRVVLERLARGDRDAVAAIRRAGRDIGEVLASCVSLMNPSVIVLGGALAGGAPSLLAGVREVIYARSLPLATGELSVVPAQTGEHAGVIGAATMAVQQFLAPHSIDAMLATAV</sequence>
<organism evidence="2 3">
    <name type="scientific">Nocardioides plantarum</name>
    <dbReference type="NCBI Taxonomy" id="29299"/>
    <lineage>
        <taxon>Bacteria</taxon>
        <taxon>Bacillati</taxon>
        <taxon>Actinomycetota</taxon>
        <taxon>Actinomycetes</taxon>
        <taxon>Propionibacteriales</taxon>
        <taxon>Nocardioidaceae</taxon>
        <taxon>Nocardioides</taxon>
    </lineage>
</organism>
<evidence type="ECO:0000313" key="2">
    <source>
        <dbReference type="EMBL" id="MFB9315718.1"/>
    </source>
</evidence>
<dbReference type="Proteomes" id="UP001589750">
    <property type="component" value="Unassembled WGS sequence"/>
</dbReference>
<dbReference type="InterPro" id="IPR000600">
    <property type="entry name" value="ROK"/>
</dbReference>
<reference evidence="2 3" key="1">
    <citation type="submission" date="2024-09" db="EMBL/GenBank/DDBJ databases">
        <authorList>
            <person name="Sun Q."/>
            <person name="Mori K."/>
        </authorList>
    </citation>
    <scope>NUCLEOTIDE SEQUENCE [LARGE SCALE GENOMIC DNA]</scope>
    <source>
        <strain evidence="2 3">JCM 9626</strain>
    </source>
</reference>
<comment type="caution">
    <text evidence="2">The sequence shown here is derived from an EMBL/GenBank/DDBJ whole genome shotgun (WGS) entry which is preliminary data.</text>
</comment>
<dbReference type="InterPro" id="IPR043129">
    <property type="entry name" value="ATPase_NBD"/>
</dbReference>
<comment type="similarity">
    <text evidence="1">Belongs to the ROK (NagC/XylR) family.</text>
</comment>
<dbReference type="InterPro" id="IPR036390">
    <property type="entry name" value="WH_DNA-bd_sf"/>
</dbReference>
<evidence type="ECO:0000313" key="3">
    <source>
        <dbReference type="Proteomes" id="UP001589750"/>
    </source>
</evidence>
<dbReference type="SUPFAM" id="SSF53067">
    <property type="entry name" value="Actin-like ATPase domain"/>
    <property type="match status" value="1"/>
</dbReference>
<dbReference type="InterPro" id="IPR049874">
    <property type="entry name" value="ROK_cs"/>
</dbReference>
<accession>A0ABV5KHX7</accession>
<dbReference type="InterPro" id="IPR036388">
    <property type="entry name" value="WH-like_DNA-bd_sf"/>
</dbReference>
<dbReference type="PANTHER" id="PTHR18964">
    <property type="entry name" value="ROK (REPRESSOR, ORF, KINASE) FAMILY"/>
    <property type="match status" value="1"/>
</dbReference>
<dbReference type="Gene3D" id="3.30.420.40">
    <property type="match status" value="2"/>
</dbReference>
<dbReference type="PROSITE" id="PS01125">
    <property type="entry name" value="ROK"/>
    <property type="match status" value="1"/>
</dbReference>
<dbReference type="Gene3D" id="1.10.10.10">
    <property type="entry name" value="Winged helix-like DNA-binding domain superfamily/Winged helix DNA-binding domain"/>
    <property type="match status" value="1"/>
</dbReference>
<keyword evidence="3" id="KW-1185">Reference proteome</keyword>
<dbReference type="Pfam" id="PF00480">
    <property type="entry name" value="ROK"/>
    <property type="match status" value="1"/>
</dbReference>
<dbReference type="SUPFAM" id="SSF46785">
    <property type="entry name" value="Winged helix' DNA-binding domain"/>
    <property type="match status" value="1"/>
</dbReference>
<protein>
    <submittedName>
        <fullName evidence="2">ROK family protein</fullName>
    </submittedName>
</protein>
<evidence type="ECO:0000256" key="1">
    <source>
        <dbReference type="ARBA" id="ARBA00006479"/>
    </source>
</evidence>
<name>A0ABV5KHX7_9ACTN</name>
<dbReference type="RefSeq" id="WP_140011785.1">
    <property type="nucleotide sequence ID" value="NZ_JBHMDG010000040.1"/>
</dbReference>